<feature type="domain" description="PKD" evidence="2">
    <location>
        <begin position="877"/>
        <end position="936"/>
    </location>
</feature>
<evidence type="ECO:0000313" key="4">
    <source>
        <dbReference type="Proteomes" id="UP001209229"/>
    </source>
</evidence>
<feature type="domain" description="PKD" evidence="2">
    <location>
        <begin position="935"/>
        <end position="1002"/>
    </location>
</feature>
<comment type="caution">
    <text evidence="3">The sequence shown here is derived from an EMBL/GenBank/DDBJ whole genome shotgun (WGS) entry which is preliminary data.</text>
</comment>
<feature type="chain" id="PRO_5042199559" evidence="1">
    <location>
        <begin position="23"/>
        <end position="1238"/>
    </location>
</feature>
<reference evidence="3" key="1">
    <citation type="submission" date="2022-10" db="EMBL/GenBank/DDBJ databases">
        <authorList>
            <person name="Yu W.X."/>
        </authorList>
    </citation>
    <scope>NUCLEOTIDE SEQUENCE</scope>
    <source>
        <strain evidence="3">AAT</strain>
    </source>
</reference>
<dbReference type="Proteomes" id="UP001209229">
    <property type="component" value="Unassembled WGS sequence"/>
</dbReference>
<dbReference type="InterPro" id="IPR000601">
    <property type="entry name" value="PKD_dom"/>
</dbReference>
<keyword evidence="4" id="KW-1185">Reference proteome</keyword>
<dbReference type="Pfam" id="PF18911">
    <property type="entry name" value="PKD_4"/>
    <property type="match status" value="2"/>
</dbReference>
<sequence>MKYKLILLIPLLLIFYHQFTSAQIINICGSDTVVLKTGNYNSGSIQWQESLDNENWIDIEGANDTTYTFYPEEAKYYRAKNCFSSCPNGYSKVSHIQLPPVAYAGTDRVISAESVELTGNRSDGTLGTWKVLSGKDGSFTDINDPHAIFQGNDSTYFISWTNSNTCGSSTDTVKIEFVKNEYIKNIAIIDTTDIILSDTNQLENGIYRIQFGASPPTINDSTVLIGIGGEGFIRLVDSFTLDNNIYTIHTSQGSLSDITVNGAFNLGTLDPVSSTLKSSSNYQKLDHLPTRIELTTNPKYKNKRFVYSGEDQIEYIRHGVSYNKKTLKANVLNKPLIGLEFNDTIWSNDYANLRLSGYYEFNPNIVVDFNIKTKWYGRPYLKSFKAGMYNATINSNYQVVFDASAEANLVDKTFELFSKSKTSVFVIGGVPVTVKSKLTFEGALSVDVDASIHVEHGQTHTSTYTSAIEYYSKDWHYLFNKKEEHVMNNNVEVNGNLTQHFEIGPTVSFKVYGIVGPYIDARLNEDFEICAGAGASGFDSGYAGWQANLDIGGSITVGAKAKIAKVDLFDIQKTFTKGFYHLQFPSKLSLVSGNNQYYDDNTQLGKPITIKAKSNKGFAIPGAIIYFDPQDGGSADPKFMVTDLNGEASTNWTPGGENLSTLEITATDCDGNNLNKSPIEVHSYSNSAGMACANSSLSASLVYHKVKWGFNYYELKGNLGSAPYTYSTDGINYTSTKPKLYSYEYKDWFNAPGKTYMFYVKDSNGCLATTSYTIGNCKNSGLILNTSITGDIVTANTIGGTKPYSYSINDINGSYSSDSIFSNISPGSYTFYVKDSVGCVASNVQFIPVSIPPILADFTVDKIQVSTNDYVQFEDLSNNATEYLWDFGDGLTSTEEAPKHMYSTPGVYTVQLIASNSTSSDTLIKNNMIDVGLAPVANFVTEQTNIAIGDTVYFINTSKNSPSNYLWNFGDETTSTDANPKHLYSTPGTYSVSLSVENKYGNDSILFSNLIIVNEANTFTDTRDNHVYGYVTIGNQTWMTENLAYLPSVSNPMSEDYWEDTISVKYYVYGYEGSDVLAAKSTDNYLNYGAYYNVMASKTAAPEGWHIPTVEEWQELIDYVATHGYEGKEGNALKSCRQVNSILEGNCNTTEQPRWNENTWEYGLDAFGFSALPGGEPSGEMGLLGEVGMWWAQDDDTTTSDVPYFSIDSRNEETPGKAEILPWGYPILGYSIRCIKDK</sequence>
<evidence type="ECO:0000256" key="1">
    <source>
        <dbReference type="SAM" id="SignalP"/>
    </source>
</evidence>
<organism evidence="3 4">
    <name type="scientific">Plebeiibacterium sediminum</name>
    <dbReference type="NCBI Taxonomy" id="2992112"/>
    <lineage>
        <taxon>Bacteria</taxon>
        <taxon>Pseudomonadati</taxon>
        <taxon>Bacteroidota</taxon>
        <taxon>Bacteroidia</taxon>
        <taxon>Marinilabiliales</taxon>
        <taxon>Marinilabiliaceae</taxon>
        <taxon>Plebeiibacterium</taxon>
    </lineage>
</organism>
<dbReference type="SMART" id="SM00089">
    <property type="entry name" value="PKD"/>
    <property type="match status" value="2"/>
</dbReference>
<dbReference type="NCBIfam" id="TIGR02145">
    <property type="entry name" value="Fib_succ_major"/>
    <property type="match status" value="1"/>
</dbReference>
<dbReference type="AlphaFoldDB" id="A0AAE3SI45"/>
<dbReference type="SUPFAM" id="SSF49299">
    <property type="entry name" value="PKD domain"/>
    <property type="match status" value="2"/>
</dbReference>
<feature type="signal peptide" evidence="1">
    <location>
        <begin position="1"/>
        <end position="22"/>
    </location>
</feature>
<evidence type="ECO:0000313" key="3">
    <source>
        <dbReference type="EMBL" id="MCW3788793.1"/>
    </source>
</evidence>
<dbReference type="RefSeq" id="WP_301192349.1">
    <property type="nucleotide sequence ID" value="NZ_JAPDPJ010000065.1"/>
</dbReference>
<dbReference type="EMBL" id="JAPDPJ010000065">
    <property type="protein sequence ID" value="MCW3788793.1"/>
    <property type="molecule type" value="Genomic_DNA"/>
</dbReference>
<name>A0AAE3SI45_9BACT</name>
<dbReference type="Gene3D" id="2.60.40.10">
    <property type="entry name" value="Immunoglobulins"/>
    <property type="match status" value="2"/>
</dbReference>
<dbReference type="InterPro" id="IPR011871">
    <property type="entry name" value="Fib_succ_major"/>
</dbReference>
<proteinExistence type="predicted"/>
<gene>
    <name evidence="3" type="ORF">OM075_20145</name>
</gene>
<dbReference type="InterPro" id="IPR022409">
    <property type="entry name" value="PKD/Chitinase_dom"/>
</dbReference>
<dbReference type="FunFam" id="2.60.40.10:FF:000270">
    <property type="entry name" value="Cell surface protein"/>
    <property type="match status" value="1"/>
</dbReference>
<dbReference type="PROSITE" id="PS50093">
    <property type="entry name" value="PKD"/>
    <property type="match status" value="2"/>
</dbReference>
<dbReference type="InterPro" id="IPR013783">
    <property type="entry name" value="Ig-like_fold"/>
</dbReference>
<protein>
    <submittedName>
        <fullName evidence="3">PKD domain-containing protein</fullName>
    </submittedName>
</protein>
<keyword evidence="1" id="KW-0732">Signal</keyword>
<dbReference type="Pfam" id="PF09603">
    <property type="entry name" value="Fib_succ_major"/>
    <property type="match status" value="1"/>
</dbReference>
<dbReference type="InterPro" id="IPR035986">
    <property type="entry name" value="PKD_dom_sf"/>
</dbReference>
<dbReference type="CDD" id="cd00146">
    <property type="entry name" value="PKD"/>
    <property type="match status" value="2"/>
</dbReference>
<evidence type="ECO:0000259" key="2">
    <source>
        <dbReference type="PROSITE" id="PS50093"/>
    </source>
</evidence>
<accession>A0AAE3SI45</accession>